<dbReference type="Gene3D" id="3.30.160.60">
    <property type="entry name" value="Classic Zinc Finger"/>
    <property type="match status" value="1"/>
</dbReference>
<evidence type="ECO:0000256" key="1">
    <source>
        <dbReference type="PROSITE-ProRule" id="PRU00042"/>
    </source>
</evidence>
<feature type="compositionally biased region" description="Low complexity" evidence="2">
    <location>
        <begin position="21"/>
        <end position="30"/>
    </location>
</feature>
<proteinExistence type="predicted"/>
<evidence type="ECO:0000256" key="2">
    <source>
        <dbReference type="SAM" id="MobiDB-lite"/>
    </source>
</evidence>
<dbReference type="OrthoDB" id="1933825at2759"/>
<evidence type="ECO:0000313" key="4">
    <source>
        <dbReference type="EMBL" id="ONK75557.1"/>
    </source>
</evidence>
<keyword evidence="1" id="KW-0863">Zinc-finger</keyword>
<dbReference type="GO" id="GO:0008270">
    <property type="term" value="F:zinc ion binding"/>
    <property type="evidence" value="ECO:0007669"/>
    <property type="project" value="UniProtKB-KW"/>
</dbReference>
<feature type="region of interest" description="Disordered" evidence="2">
    <location>
        <begin position="137"/>
        <end position="158"/>
    </location>
</feature>
<dbReference type="InterPro" id="IPR036236">
    <property type="entry name" value="Znf_C2H2_sf"/>
</dbReference>
<dbReference type="EMBL" id="CM007383">
    <property type="protein sequence ID" value="ONK75557.1"/>
    <property type="molecule type" value="Genomic_DNA"/>
</dbReference>
<dbReference type="Proteomes" id="UP000243459">
    <property type="component" value="Chromosome 3"/>
</dbReference>
<organism evidence="4 5">
    <name type="scientific">Asparagus officinalis</name>
    <name type="common">Garden asparagus</name>
    <dbReference type="NCBI Taxonomy" id="4686"/>
    <lineage>
        <taxon>Eukaryota</taxon>
        <taxon>Viridiplantae</taxon>
        <taxon>Streptophyta</taxon>
        <taxon>Embryophyta</taxon>
        <taxon>Tracheophyta</taxon>
        <taxon>Spermatophyta</taxon>
        <taxon>Magnoliopsida</taxon>
        <taxon>Liliopsida</taxon>
        <taxon>Asparagales</taxon>
        <taxon>Asparagaceae</taxon>
        <taxon>Asparagoideae</taxon>
        <taxon>Asparagus</taxon>
    </lineage>
</organism>
<dbReference type="PROSITE" id="PS00028">
    <property type="entry name" value="ZINC_FINGER_C2H2_1"/>
    <property type="match status" value="1"/>
</dbReference>
<dbReference type="InterPro" id="IPR013087">
    <property type="entry name" value="Znf_C2H2_type"/>
</dbReference>
<dbReference type="AlphaFoldDB" id="A0A5P1FDW8"/>
<dbReference type="SUPFAM" id="SSF57667">
    <property type="entry name" value="beta-beta-alpha zinc fingers"/>
    <property type="match status" value="1"/>
</dbReference>
<dbReference type="OMA" id="FQMTSHP"/>
<evidence type="ECO:0000259" key="3">
    <source>
        <dbReference type="PROSITE" id="PS50157"/>
    </source>
</evidence>
<keyword evidence="1" id="KW-0862">Zinc</keyword>
<dbReference type="PROSITE" id="PS50157">
    <property type="entry name" value="ZINC_FINGER_C2H2_2"/>
    <property type="match status" value="1"/>
</dbReference>
<dbReference type="PANTHER" id="PTHR47593">
    <property type="entry name" value="ZINC FINGER PROTEIN 4-LIKE"/>
    <property type="match status" value="1"/>
</dbReference>
<feature type="domain" description="C2H2-type" evidence="3">
    <location>
        <begin position="56"/>
        <end position="83"/>
    </location>
</feature>
<protein>
    <recommendedName>
        <fullName evidence="3">C2H2-type domain-containing protein</fullName>
    </recommendedName>
</protein>
<gene>
    <name evidence="4" type="ORF">A4U43_C03F18140</name>
</gene>
<feature type="compositionally biased region" description="Polar residues" evidence="2">
    <location>
        <begin position="1"/>
        <end position="15"/>
    </location>
</feature>
<feature type="region of interest" description="Disordered" evidence="2">
    <location>
        <begin position="1"/>
        <end position="32"/>
    </location>
</feature>
<dbReference type="InterPro" id="IPR053266">
    <property type="entry name" value="Zinc_finger_protein_7"/>
</dbReference>
<dbReference type="PANTHER" id="PTHR47593:SF8">
    <property type="entry name" value="OS12G0581900 PROTEIN"/>
    <property type="match status" value="1"/>
</dbReference>
<accession>A0A5P1FDW8</accession>
<evidence type="ECO:0000313" key="5">
    <source>
        <dbReference type="Proteomes" id="UP000243459"/>
    </source>
</evidence>
<sequence>MEEQQVSETSTNNLKSPRACAANEETTEANSGVCLNLTLGESSPGSKPDQPPVRLFPCNFCMRKFFSSQALGGHQNAHKRERGSRKSQHLSSPFLQWLQVQPHSGFQKSRRGRGWTNVVPRYVDVGDDLMWVRSFQMESDSSEQPPPESQKLDLSLRL</sequence>
<keyword evidence="1" id="KW-0479">Metal-binding</keyword>
<keyword evidence="5" id="KW-1185">Reference proteome</keyword>
<name>A0A5P1FDW8_ASPOF</name>
<reference evidence="5" key="1">
    <citation type="journal article" date="2017" name="Nat. Commun.">
        <title>The asparagus genome sheds light on the origin and evolution of a young Y chromosome.</title>
        <authorList>
            <person name="Harkess A."/>
            <person name="Zhou J."/>
            <person name="Xu C."/>
            <person name="Bowers J.E."/>
            <person name="Van der Hulst R."/>
            <person name="Ayyampalayam S."/>
            <person name="Mercati F."/>
            <person name="Riccardi P."/>
            <person name="McKain M.R."/>
            <person name="Kakrana A."/>
            <person name="Tang H."/>
            <person name="Ray J."/>
            <person name="Groenendijk J."/>
            <person name="Arikit S."/>
            <person name="Mathioni S.M."/>
            <person name="Nakano M."/>
            <person name="Shan H."/>
            <person name="Telgmann-Rauber A."/>
            <person name="Kanno A."/>
            <person name="Yue Z."/>
            <person name="Chen H."/>
            <person name="Li W."/>
            <person name="Chen Y."/>
            <person name="Xu X."/>
            <person name="Zhang Y."/>
            <person name="Luo S."/>
            <person name="Chen H."/>
            <person name="Gao J."/>
            <person name="Mao Z."/>
            <person name="Pires J.C."/>
            <person name="Luo M."/>
            <person name="Kudrna D."/>
            <person name="Wing R.A."/>
            <person name="Meyers B.C."/>
            <person name="Yi K."/>
            <person name="Kong H."/>
            <person name="Lavrijsen P."/>
            <person name="Sunseri F."/>
            <person name="Falavigna A."/>
            <person name="Ye Y."/>
            <person name="Leebens-Mack J.H."/>
            <person name="Chen G."/>
        </authorList>
    </citation>
    <scope>NUCLEOTIDE SEQUENCE [LARGE SCALE GENOMIC DNA]</scope>
    <source>
        <strain evidence="5">cv. DH0086</strain>
    </source>
</reference>
<dbReference type="Gramene" id="ONK75557">
    <property type="protein sequence ID" value="ONK75557"/>
    <property type="gene ID" value="A4U43_C03F18140"/>
</dbReference>